<feature type="region of interest" description="Disordered" evidence="4">
    <location>
        <begin position="1052"/>
        <end position="1084"/>
    </location>
</feature>
<dbReference type="InterPro" id="IPR016032">
    <property type="entry name" value="Sig_transdc_resp-reg_C-effctor"/>
</dbReference>
<keyword evidence="7" id="KW-1185">Reference proteome</keyword>
<feature type="DNA-binding region" description="OmpR/PhoB-type" evidence="3">
    <location>
        <begin position="1"/>
        <end position="89"/>
    </location>
</feature>
<dbReference type="GO" id="GO:0003677">
    <property type="term" value="F:DNA binding"/>
    <property type="evidence" value="ECO:0007669"/>
    <property type="project" value="UniProtKB-UniRule"/>
</dbReference>
<dbReference type="RefSeq" id="WP_179266139.1">
    <property type="nucleotide sequence ID" value="NZ_FZPH01000004.1"/>
</dbReference>
<dbReference type="AlphaFoldDB" id="A0A239LAB3"/>
<dbReference type="SMART" id="SM01043">
    <property type="entry name" value="BTAD"/>
    <property type="match status" value="1"/>
</dbReference>
<evidence type="ECO:0000259" key="5">
    <source>
        <dbReference type="PROSITE" id="PS51755"/>
    </source>
</evidence>
<dbReference type="GO" id="GO:0006355">
    <property type="term" value="P:regulation of DNA-templated transcription"/>
    <property type="evidence" value="ECO:0007669"/>
    <property type="project" value="InterPro"/>
</dbReference>
<dbReference type="Pfam" id="PF25872">
    <property type="entry name" value="HTH_77"/>
    <property type="match status" value="1"/>
</dbReference>
<dbReference type="InterPro" id="IPR005158">
    <property type="entry name" value="BTAD"/>
</dbReference>
<dbReference type="InterPro" id="IPR036388">
    <property type="entry name" value="WH-like_DNA-bd_sf"/>
</dbReference>
<dbReference type="PANTHER" id="PTHR47691">
    <property type="entry name" value="REGULATOR-RELATED"/>
    <property type="match status" value="1"/>
</dbReference>
<dbReference type="InterPro" id="IPR011990">
    <property type="entry name" value="TPR-like_helical_dom_sf"/>
</dbReference>
<feature type="domain" description="OmpR/PhoB-type" evidence="5">
    <location>
        <begin position="1"/>
        <end position="89"/>
    </location>
</feature>
<dbReference type="SMART" id="SM00862">
    <property type="entry name" value="Trans_reg_C"/>
    <property type="match status" value="1"/>
</dbReference>
<proteinExistence type="inferred from homology"/>
<dbReference type="Gene3D" id="1.10.10.10">
    <property type="entry name" value="Winged helix-like DNA-binding domain superfamily/Winged helix DNA-binding domain"/>
    <property type="match status" value="1"/>
</dbReference>
<evidence type="ECO:0000256" key="4">
    <source>
        <dbReference type="SAM" id="MobiDB-lite"/>
    </source>
</evidence>
<dbReference type="SUPFAM" id="SSF48452">
    <property type="entry name" value="TPR-like"/>
    <property type="match status" value="2"/>
</dbReference>
<sequence>MQIAILGPLAVTVDGQPVEVGGARLRALLTRLALDPGRPVGTEALADALWGDAQPADFANALQSLVSRLRRTVPGIPVLLGPGGYRLDVPADAVDAERFTTLARDGRDALTGGDPDKAVGLLRDALALWRGPALADVADAGFAAAPVARLDELRLAAVEDRIDAELRLAGPAHMVAELDELATAHPLRERVWALRLRALAAAGRPAEALAAYDEFRRRLADELGADPSAELREAHLAVLRGEGQPRRTARGNLRAALTSFVGRDAELHRVEGLLAEGRLVTLVGPGGAGKTRLGTVTAAALAAHSVDETWLVELAPVTDPADVPQAALVAIDGRATGFTEPGRRQANRDAITRLVEALAPIDALIVLDNCEHVIDAAARLADELLARCPRLRILATSREPLGITGEALCPLPPLGLPALGEDDVSAYPSIQLFRDRAAAVRPGFEITADNAADVVEICRRLDGLPLAIELAAARLRTMSTAQVAARLDDRFRLLTGGSRTALERHRTLRAVVAWSWELLTDDERRLSERLSVFPSTITAESAAGVAAPDAPLEAVEDLLAALVDKSLLQLVGEGRFRMLETIREYGLERLVAAGEATRLRAAHAAYFLALAELMEPRLRTSDQLRWLDAFDADRANMIGALHYAAETDDASTAIRLAAAVTMPFTIRGDHEQAVALLGRALAAKGPAPLGHRAVVSAIHLLNQIFTGTWPGDVALDDLRALVAAAPPRSHPFLPVIEPMMTMFTDDTERGLAAVNRGLEGADPFTRGLLLSLSGSIKENDGDADGMLADLTAAAEIQRSLGERWSLGMTLGSLADALSKRGDLAGATAALEEASRLAVELNAREDVGYQRVWLANLRAQAGDIEWARADLERFLVESSREGFANRTAAFVVMMLGEYDRQEGKLDSARERYRQAEELQTLAPLVAPQFRGMLCGFEAHIAIAEGRLADARALASEGIERAMLGKDMPVIALIAVATVSLRTALGESELAAETMGASDSLRGSPDLSNCDAQLLTATLRERLGDEAFDAAYARGRALSRADALAFVDPAHDADLGPAGGREPGADLGSVAGSEPDDGVTPGGGRT</sequence>
<organism evidence="6 7">
    <name type="scientific">Asanoa hainanensis</name>
    <dbReference type="NCBI Taxonomy" id="560556"/>
    <lineage>
        <taxon>Bacteria</taxon>
        <taxon>Bacillati</taxon>
        <taxon>Actinomycetota</taxon>
        <taxon>Actinomycetes</taxon>
        <taxon>Micromonosporales</taxon>
        <taxon>Micromonosporaceae</taxon>
        <taxon>Asanoa</taxon>
    </lineage>
</organism>
<gene>
    <name evidence="6" type="ORF">SAMN05421812_104119</name>
</gene>
<evidence type="ECO:0000313" key="6">
    <source>
        <dbReference type="EMBL" id="SNT26793.1"/>
    </source>
</evidence>
<dbReference type="Proteomes" id="UP000198362">
    <property type="component" value="Unassembled WGS sequence"/>
</dbReference>
<name>A0A239LAB3_9ACTN</name>
<protein>
    <submittedName>
        <fullName evidence="6">Predicted ATPase</fullName>
    </submittedName>
</protein>
<evidence type="ECO:0000256" key="1">
    <source>
        <dbReference type="ARBA" id="ARBA00005820"/>
    </source>
</evidence>
<comment type="similarity">
    <text evidence="1">Belongs to the AfsR/DnrI/RedD regulatory family.</text>
</comment>
<dbReference type="PANTHER" id="PTHR47691:SF3">
    <property type="entry name" value="HTH-TYPE TRANSCRIPTIONAL REGULATOR RV0890C-RELATED"/>
    <property type="match status" value="1"/>
</dbReference>
<dbReference type="GO" id="GO:0000160">
    <property type="term" value="P:phosphorelay signal transduction system"/>
    <property type="evidence" value="ECO:0007669"/>
    <property type="project" value="InterPro"/>
</dbReference>
<dbReference type="PROSITE" id="PS51755">
    <property type="entry name" value="OMPR_PHOB"/>
    <property type="match status" value="1"/>
</dbReference>
<evidence type="ECO:0000256" key="3">
    <source>
        <dbReference type="PROSITE-ProRule" id="PRU01091"/>
    </source>
</evidence>
<evidence type="ECO:0000256" key="2">
    <source>
        <dbReference type="ARBA" id="ARBA00023125"/>
    </source>
</evidence>
<dbReference type="CDD" id="cd15831">
    <property type="entry name" value="BTAD"/>
    <property type="match status" value="1"/>
</dbReference>
<dbReference type="SUPFAM" id="SSF46894">
    <property type="entry name" value="C-terminal effector domain of the bipartite response regulators"/>
    <property type="match status" value="1"/>
</dbReference>
<dbReference type="Gene3D" id="1.25.40.10">
    <property type="entry name" value="Tetratricopeptide repeat domain"/>
    <property type="match status" value="2"/>
</dbReference>
<dbReference type="Pfam" id="PF03704">
    <property type="entry name" value="BTAD"/>
    <property type="match status" value="1"/>
</dbReference>
<keyword evidence="2 3" id="KW-0238">DNA-binding</keyword>
<dbReference type="EMBL" id="FZPH01000004">
    <property type="protein sequence ID" value="SNT26793.1"/>
    <property type="molecule type" value="Genomic_DNA"/>
</dbReference>
<accession>A0A239LAB3</accession>
<dbReference type="InterPro" id="IPR001867">
    <property type="entry name" value="OmpR/PhoB-type_DNA-bd"/>
</dbReference>
<reference evidence="6 7" key="1">
    <citation type="submission" date="2017-06" db="EMBL/GenBank/DDBJ databases">
        <authorList>
            <person name="Kim H.J."/>
            <person name="Triplett B.A."/>
        </authorList>
    </citation>
    <scope>NUCLEOTIDE SEQUENCE [LARGE SCALE GENOMIC DNA]</scope>
    <source>
        <strain evidence="6 7">CGMCC 4.5593</strain>
    </source>
</reference>
<dbReference type="InterPro" id="IPR027417">
    <property type="entry name" value="P-loop_NTPase"/>
</dbReference>
<evidence type="ECO:0000313" key="7">
    <source>
        <dbReference type="Proteomes" id="UP000198362"/>
    </source>
</evidence>
<dbReference type="InterPro" id="IPR058852">
    <property type="entry name" value="HTH_77"/>
</dbReference>
<dbReference type="SUPFAM" id="SSF52540">
    <property type="entry name" value="P-loop containing nucleoside triphosphate hydrolases"/>
    <property type="match status" value="1"/>
</dbReference>
<dbReference type="Pfam" id="PF00486">
    <property type="entry name" value="Trans_reg_C"/>
    <property type="match status" value="1"/>
</dbReference>